<proteinExistence type="predicted"/>
<gene>
    <name evidence="2" type="ORF">SAMN04489732_103243</name>
</gene>
<evidence type="ECO:0008006" key="4">
    <source>
        <dbReference type="Google" id="ProtNLM"/>
    </source>
</evidence>
<organism evidence="2 3">
    <name type="scientific">Amycolatopsis saalfeldensis</name>
    <dbReference type="NCBI Taxonomy" id="394193"/>
    <lineage>
        <taxon>Bacteria</taxon>
        <taxon>Bacillati</taxon>
        <taxon>Actinomycetota</taxon>
        <taxon>Actinomycetes</taxon>
        <taxon>Pseudonocardiales</taxon>
        <taxon>Pseudonocardiaceae</taxon>
        <taxon>Amycolatopsis</taxon>
    </lineage>
</organism>
<dbReference type="Gene3D" id="3.30.1310.10">
    <property type="entry name" value="Nucleoid-associated protein YbaB-like domain"/>
    <property type="match status" value="1"/>
</dbReference>
<dbReference type="RefSeq" id="WP_091615279.1">
    <property type="nucleotide sequence ID" value="NZ_FOEF01000003.1"/>
</dbReference>
<dbReference type="InterPro" id="IPR036894">
    <property type="entry name" value="YbaB-like_sf"/>
</dbReference>
<dbReference type="Proteomes" id="UP000198582">
    <property type="component" value="Unassembled WGS sequence"/>
</dbReference>
<name>A0A1H8UF71_9PSEU</name>
<dbReference type="EMBL" id="FOEF01000003">
    <property type="protein sequence ID" value="SEP01865.1"/>
    <property type="molecule type" value="Genomic_DNA"/>
</dbReference>
<reference evidence="3" key="1">
    <citation type="submission" date="2016-10" db="EMBL/GenBank/DDBJ databases">
        <authorList>
            <person name="Varghese N."/>
            <person name="Submissions S."/>
        </authorList>
    </citation>
    <scope>NUCLEOTIDE SEQUENCE [LARGE SCALE GENOMIC DNA]</scope>
    <source>
        <strain evidence="3">DSM 44993</strain>
    </source>
</reference>
<sequence>MTPPPPDRDSLVTALSALSADVTSPDGAAGVSVNTDGVLTALRLSDAVREMSPHEIAELVLRTYAEAQRISARRTGELLAPLGTTGYLMDRLRWRAGFSPEIPENEVAAEDPATGDSAPGPAFPGEYLRDRSGDVAPAPPEPGPVADEDWYGKGVRFDQAW</sequence>
<accession>A0A1H8UF71</accession>
<dbReference type="OrthoDB" id="3622819at2"/>
<evidence type="ECO:0000313" key="3">
    <source>
        <dbReference type="Proteomes" id="UP000198582"/>
    </source>
</evidence>
<dbReference type="STRING" id="394193.SAMN04489732_103243"/>
<protein>
    <recommendedName>
        <fullName evidence="4">YbaB/EbfC DNA-binding family protein</fullName>
    </recommendedName>
</protein>
<dbReference type="AlphaFoldDB" id="A0A1H8UF71"/>
<feature type="region of interest" description="Disordered" evidence="1">
    <location>
        <begin position="105"/>
        <end position="150"/>
    </location>
</feature>
<evidence type="ECO:0000313" key="2">
    <source>
        <dbReference type="EMBL" id="SEP01865.1"/>
    </source>
</evidence>
<evidence type="ECO:0000256" key="1">
    <source>
        <dbReference type="SAM" id="MobiDB-lite"/>
    </source>
</evidence>
<keyword evidence="3" id="KW-1185">Reference proteome</keyword>